<evidence type="ECO:0000313" key="2">
    <source>
        <dbReference type="Proteomes" id="UP000027195"/>
    </source>
</evidence>
<protein>
    <submittedName>
        <fullName evidence="1">Uncharacterized protein</fullName>
    </submittedName>
</protein>
<dbReference type="InParanoid" id="A0A067N0N3"/>
<dbReference type="Proteomes" id="UP000027195">
    <property type="component" value="Unassembled WGS sequence"/>
</dbReference>
<gene>
    <name evidence="1" type="ORF">BOTBODRAFT_25838</name>
</gene>
<dbReference type="OrthoDB" id="6039950at2759"/>
<dbReference type="AlphaFoldDB" id="A0A067N0N3"/>
<dbReference type="STRING" id="930990.A0A067N0N3"/>
<dbReference type="EMBL" id="KL198016">
    <property type="protein sequence ID" value="KDQ21399.1"/>
    <property type="molecule type" value="Genomic_DNA"/>
</dbReference>
<accession>A0A067N0N3</accession>
<sequence length="148" mass="16423">MKAAQWILSLLPTQWHSPPTTSSSSTQITSIPLDISHLYNNIAAGPGASFDPFTQGRFPSEYLPTGAFHYDGIQFDLPTDWEGGEDNVIADSQVLDVRGTGFAREFHILYAGDWNDGESGARFRFGFEDGSEDAIEVSAKNWYRMPRS</sequence>
<organism evidence="1 2">
    <name type="scientific">Botryobasidium botryosum (strain FD-172 SS1)</name>
    <dbReference type="NCBI Taxonomy" id="930990"/>
    <lineage>
        <taxon>Eukaryota</taxon>
        <taxon>Fungi</taxon>
        <taxon>Dikarya</taxon>
        <taxon>Basidiomycota</taxon>
        <taxon>Agaricomycotina</taxon>
        <taxon>Agaricomycetes</taxon>
        <taxon>Cantharellales</taxon>
        <taxon>Botryobasidiaceae</taxon>
        <taxon>Botryobasidium</taxon>
    </lineage>
</organism>
<name>A0A067N0N3_BOTB1</name>
<dbReference type="HOGENOM" id="CLU_1731170_0_0_1"/>
<evidence type="ECO:0000313" key="1">
    <source>
        <dbReference type="EMBL" id="KDQ21399.1"/>
    </source>
</evidence>
<proteinExistence type="predicted"/>
<keyword evidence="2" id="KW-1185">Reference proteome</keyword>
<reference evidence="2" key="1">
    <citation type="journal article" date="2014" name="Proc. Natl. Acad. Sci. U.S.A.">
        <title>Extensive sampling of basidiomycete genomes demonstrates inadequacy of the white-rot/brown-rot paradigm for wood decay fungi.</title>
        <authorList>
            <person name="Riley R."/>
            <person name="Salamov A.A."/>
            <person name="Brown D.W."/>
            <person name="Nagy L.G."/>
            <person name="Floudas D."/>
            <person name="Held B.W."/>
            <person name="Levasseur A."/>
            <person name="Lombard V."/>
            <person name="Morin E."/>
            <person name="Otillar R."/>
            <person name="Lindquist E.A."/>
            <person name="Sun H."/>
            <person name="LaButti K.M."/>
            <person name="Schmutz J."/>
            <person name="Jabbour D."/>
            <person name="Luo H."/>
            <person name="Baker S.E."/>
            <person name="Pisabarro A.G."/>
            <person name="Walton J.D."/>
            <person name="Blanchette R.A."/>
            <person name="Henrissat B."/>
            <person name="Martin F."/>
            <person name="Cullen D."/>
            <person name="Hibbett D.S."/>
            <person name="Grigoriev I.V."/>
        </authorList>
    </citation>
    <scope>NUCLEOTIDE SEQUENCE [LARGE SCALE GENOMIC DNA]</scope>
    <source>
        <strain evidence="2">FD-172 SS1</strain>
    </source>
</reference>